<proteinExistence type="predicted"/>
<sequence length="99" mass="10704">MTSQPTVGEIVAITTTDSDPFLLVCAVDAEQVTGVLLADLSTETLHRLRASKPDTATRRQVATAVERADESMSFTVPLTDYVRVEHDSSRPEPFAGGKQ</sequence>
<keyword evidence="2" id="KW-1185">Reference proteome</keyword>
<evidence type="ECO:0000313" key="2">
    <source>
        <dbReference type="Proteomes" id="UP000037729"/>
    </source>
</evidence>
<dbReference type="RefSeq" id="WP_053968674.1">
    <property type="nucleotide sequence ID" value="NZ_LIUF01000004.1"/>
</dbReference>
<dbReference type="PATRIC" id="fig|1705562.3.peg.3409"/>
<dbReference type="EMBL" id="LIUF01000004">
    <property type="protein sequence ID" value="KOX92465.1"/>
    <property type="molecule type" value="Genomic_DNA"/>
</dbReference>
<protein>
    <submittedName>
        <fullName evidence="1">Uncharacterized protein</fullName>
    </submittedName>
</protein>
<organism evidence="1 2">
    <name type="scientific">Haloarcula rubripromontorii</name>
    <dbReference type="NCBI Taxonomy" id="1705562"/>
    <lineage>
        <taxon>Archaea</taxon>
        <taxon>Methanobacteriati</taxon>
        <taxon>Methanobacteriota</taxon>
        <taxon>Stenosarchaea group</taxon>
        <taxon>Halobacteria</taxon>
        <taxon>Halobacteriales</taxon>
        <taxon>Haloarculaceae</taxon>
        <taxon>Haloarcula</taxon>
    </lineage>
</organism>
<comment type="caution">
    <text evidence="1">The sequence shown here is derived from an EMBL/GenBank/DDBJ whole genome shotgun (WGS) entry which is preliminary data.</text>
</comment>
<dbReference type="OrthoDB" id="221412at2157"/>
<dbReference type="Proteomes" id="UP000037729">
    <property type="component" value="Unassembled WGS sequence"/>
</dbReference>
<evidence type="ECO:0000313" key="1">
    <source>
        <dbReference type="EMBL" id="KOX92465.1"/>
    </source>
</evidence>
<name>A0A0M9AK46_9EURY</name>
<gene>
    <name evidence="1" type="ORF">AMS69_14020</name>
</gene>
<dbReference type="AlphaFoldDB" id="A0A0M9AK46"/>
<reference evidence="1 2" key="1">
    <citation type="submission" date="2015-08" db="EMBL/GenBank/DDBJ databases">
        <title>Genomes of Isolates from Cabo Rojo, PR.</title>
        <authorList>
            <person name="Sanchez-Nieves R.L."/>
            <person name="Montalvo-Rodriguez R."/>
        </authorList>
    </citation>
    <scope>NUCLEOTIDE SEQUENCE [LARGE SCALE GENOMIC DNA]</scope>
    <source>
        <strain evidence="1 2">SL3</strain>
    </source>
</reference>
<accession>A0A0M9AK46</accession>